<dbReference type="InterPro" id="IPR002925">
    <property type="entry name" value="Dienelactn_hydro"/>
</dbReference>
<proteinExistence type="inferred from homology"/>
<dbReference type="PANTHER" id="PTHR22946:SF8">
    <property type="entry name" value="ACETYL XYLAN ESTERASE DOMAIN-CONTAINING PROTEIN"/>
    <property type="match status" value="1"/>
</dbReference>
<dbReference type="AlphaFoldDB" id="A0A841EIG0"/>
<dbReference type="Gene3D" id="3.40.50.1820">
    <property type="entry name" value="alpha/beta hydrolase"/>
    <property type="match status" value="1"/>
</dbReference>
<dbReference type="InterPro" id="IPR029058">
    <property type="entry name" value="AB_hydrolase_fold"/>
</dbReference>
<gene>
    <name evidence="3" type="ORF">HNR25_004998</name>
</gene>
<dbReference type="EMBL" id="JACHLY010000002">
    <property type="protein sequence ID" value="MBB6001169.1"/>
    <property type="molecule type" value="Genomic_DNA"/>
</dbReference>
<evidence type="ECO:0000313" key="4">
    <source>
        <dbReference type="Proteomes" id="UP000578077"/>
    </source>
</evidence>
<comment type="caution">
    <text evidence="3">The sequence shown here is derived from an EMBL/GenBank/DDBJ whole genome shotgun (WGS) entry which is preliminary data.</text>
</comment>
<sequence>MPENPSHLGSFHDWVELARSSHGLFGSGGSGPDPARLRAVLGLLAPPEDVYLREGRTWRRDGVDGREVSWWPGFGPRTRAWVLRPAGATEPLPGLLTLHCDAGVKHLGRERLADGPDGPAPASARLRTDLYAGRAVADDLARQGFTVLCHDAFSWGSRGFEAAAMPERVLRDAEAELAARPGPPPGAAERYDAAARHHEHTLAKYCTLLGTSFAGMVVREDILALDHLAARPDVRTDAIGCVGLSGGGWRATLLHALDARIRAGAVAAMMSTFAQLPARHVDPHTWMLLPPGLSRECDWPELAAARAPAPLLVQYAEQDHLFTPEGMRGADAVLRARYTAARHPSGYRGSFHPGGHAFSEPMQREAAEWLREHLG</sequence>
<evidence type="ECO:0000256" key="1">
    <source>
        <dbReference type="ARBA" id="ARBA00008645"/>
    </source>
</evidence>
<keyword evidence="3" id="KW-0378">Hydrolase</keyword>
<protein>
    <submittedName>
        <fullName evidence="3">Dienelactone hydrolase</fullName>
    </submittedName>
</protein>
<dbReference type="SUPFAM" id="SSF53474">
    <property type="entry name" value="alpha/beta-Hydrolases"/>
    <property type="match status" value="1"/>
</dbReference>
<keyword evidence="4" id="KW-1185">Reference proteome</keyword>
<dbReference type="RefSeq" id="WP_184640251.1">
    <property type="nucleotide sequence ID" value="NZ_BAABKT010000009.1"/>
</dbReference>
<dbReference type="PANTHER" id="PTHR22946">
    <property type="entry name" value="DIENELACTONE HYDROLASE DOMAIN-CONTAINING PROTEIN-RELATED"/>
    <property type="match status" value="1"/>
</dbReference>
<dbReference type="Pfam" id="PF01738">
    <property type="entry name" value="DLH"/>
    <property type="match status" value="1"/>
</dbReference>
<evidence type="ECO:0000313" key="3">
    <source>
        <dbReference type="EMBL" id="MBB6001169.1"/>
    </source>
</evidence>
<feature type="domain" description="Dienelactone hydrolase" evidence="2">
    <location>
        <begin position="135"/>
        <end position="364"/>
    </location>
</feature>
<dbReference type="GO" id="GO:0016787">
    <property type="term" value="F:hydrolase activity"/>
    <property type="evidence" value="ECO:0007669"/>
    <property type="project" value="UniProtKB-KW"/>
</dbReference>
<name>A0A841EIG0_9ACTN</name>
<dbReference type="Proteomes" id="UP000578077">
    <property type="component" value="Unassembled WGS sequence"/>
</dbReference>
<evidence type="ECO:0000259" key="2">
    <source>
        <dbReference type="Pfam" id="PF01738"/>
    </source>
</evidence>
<accession>A0A841EIG0</accession>
<comment type="similarity">
    <text evidence="1">Belongs to the AB hydrolase superfamily.</text>
</comment>
<dbReference type="InterPro" id="IPR050261">
    <property type="entry name" value="FrsA_esterase"/>
</dbReference>
<organism evidence="3 4">
    <name type="scientific">Streptomonospora salina</name>
    <dbReference type="NCBI Taxonomy" id="104205"/>
    <lineage>
        <taxon>Bacteria</taxon>
        <taxon>Bacillati</taxon>
        <taxon>Actinomycetota</taxon>
        <taxon>Actinomycetes</taxon>
        <taxon>Streptosporangiales</taxon>
        <taxon>Nocardiopsidaceae</taxon>
        <taxon>Streptomonospora</taxon>
    </lineage>
</organism>
<reference evidence="3 4" key="1">
    <citation type="submission" date="2020-08" db="EMBL/GenBank/DDBJ databases">
        <title>Sequencing the genomes of 1000 actinobacteria strains.</title>
        <authorList>
            <person name="Klenk H.-P."/>
        </authorList>
    </citation>
    <scope>NUCLEOTIDE SEQUENCE [LARGE SCALE GENOMIC DNA]</scope>
    <source>
        <strain evidence="3 4">DSM 44593</strain>
    </source>
</reference>